<feature type="non-terminal residue" evidence="2">
    <location>
        <position position="137"/>
    </location>
</feature>
<evidence type="ECO:0000259" key="1">
    <source>
        <dbReference type="Pfam" id="PF13966"/>
    </source>
</evidence>
<feature type="non-terminal residue" evidence="2">
    <location>
        <position position="1"/>
    </location>
</feature>
<sequence>ILTHENLKKRKFSMCFKRYLCGEEVETVNHLFLQCRITSQLWRIFISLGGFAWAMPNRIMHLLYSWGEVWVGAADRDRWRIVPACIWWTVWTERDARCFESKNSDLQKIKLNCIRLFCFWCKRMYLEDTESIIDILG</sequence>
<protein>
    <recommendedName>
        <fullName evidence="1">Reverse transcriptase zinc-binding domain-containing protein</fullName>
    </recommendedName>
</protein>
<dbReference type="AlphaFoldDB" id="A0A6N2B428"/>
<evidence type="ECO:0000313" key="2">
    <source>
        <dbReference type="EMBL" id="TMW89607.1"/>
    </source>
</evidence>
<proteinExistence type="predicted"/>
<comment type="caution">
    <text evidence="2">The sequence shown here is derived from an EMBL/GenBank/DDBJ whole genome shotgun (WGS) entry which is preliminary data.</text>
</comment>
<reference evidence="2" key="1">
    <citation type="submission" date="2019-05" db="EMBL/GenBank/DDBJ databases">
        <title>The de novo reference genome and transcriptome assemblies of the wild tomato species Solanum chilense.</title>
        <authorList>
            <person name="Stam R."/>
            <person name="Nosenko T."/>
            <person name="Hoerger A.C."/>
            <person name="Stephan W."/>
            <person name="Seidel M.A."/>
            <person name="Kuhn J.M.M."/>
            <person name="Haberer G."/>
            <person name="Tellier A."/>
        </authorList>
    </citation>
    <scope>NUCLEOTIDE SEQUENCE</scope>
    <source>
        <tissue evidence="2">Mature leaves</tissue>
    </source>
</reference>
<gene>
    <name evidence="2" type="ORF">EJD97_016906</name>
</gene>
<dbReference type="EMBL" id="RXGB01004466">
    <property type="protein sequence ID" value="TMW89607.1"/>
    <property type="molecule type" value="Genomic_DNA"/>
</dbReference>
<dbReference type="InterPro" id="IPR026960">
    <property type="entry name" value="RVT-Znf"/>
</dbReference>
<accession>A0A6N2B428</accession>
<dbReference type="Pfam" id="PF13966">
    <property type="entry name" value="zf-RVT"/>
    <property type="match status" value="1"/>
</dbReference>
<organism evidence="2">
    <name type="scientific">Solanum chilense</name>
    <name type="common">Tomato</name>
    <name type="synonym">Lycopersicon chilense</name>
    <dbReference type="NCBI Taxonomy" id="4083"/>
    <lineage>
        <taxon>Eukaryota</taxon>
        <taxon>Viridiplantae</taxon>
        <taxon>Streptophyta</taxon>
        <taxon>Embryophyta</taxon>
        <taxon>Tracheophyta</taxon>
        <taxon>Spermatophyta</taxon>
        <taxon>Magnoliopsida</taxon>
        <taxon>eudicotyledons</taxon>
        <taxon>Gunneridae</taxon>
        <taxon>Pentapetalae</taxon>
        <taxon>asterids</taxon>
        <taxon>lamiids</taxon>
        <taxon>Solanales</taxon>
        <taxon>Solanaceae</taxon>
        <taxon>Solanoideae</taxon>
        <taxon>Solaneae</taxon>
        <taxon>Solanum</taxon>
        <taxon>Solanum subgen. Lycopersicon</taxon>
    </lineage>
</organism>
<name>A0A6N2B428_SOLCI</name>
<feature type="domain" description="Reverse transcriptase zinc-binding" evidence="1">
    <location>
        <begin position="1"/>
        <end position="42"/>
    </location>
</feature>